<comment type="function">
    <text evidence="5">Participates in chromosomal partition during cell division. May act via the formation of a condensin-like complex containing Smc and ScpB that pull DNA away from mid-cell into both cell halves.</text>
</comment>
<name>A0A1H2RHL1_9BACI</name>
<feature type="coiled-coil region" evidence="6">
    <location>
        <begin position="92"/>
        <end position="125"/>
    </location>
</feature>
<evidence type="ECO:0000313" key="7">
    <source>
        <dbReference type="EMBL" id="SDW18129.1"/>
    </source>
</evidence>
<dbReference type="GO" id="GO:0006260">
    <property type="term" value="P:DNA replication"/>
    <property type="evidence" value="ECO:0007669"/>
    <property type="project" value="UniProtKB-UniRule"/>
</dbReference>
<keyword evidence="2 5" id="KW-0159">Chromosome partition</keyword>
<dbReference type="InterPro" id="IPR003768">
    <property type="entry name" value="ScpA"/>
</dbReference>
<dbReference type="PANTHER" id="PTHR33969:SF2">
    <property type="entry name" value="SEGREGATION AND CONDENSATION PROTEIN A"/>
    <property type="match status" value="1"/>
</dbReference>
<organism evidence="7 8">
    <name type="scientific">Marinococcus luteus</name>
    <dbReference type="NCBI Taxonomy" id="1122204"/>
    <lineage>
        <taxon>Bacteria</taxon>
        <taxon>Bacillati</taxon>
        <taxon>Bacillota</taxon>
        <taxon>Bacilli</taxon>
        <taxon>Bacillales</taxon>
        <taxon>Bacillaceae</taxon>
        <taxon>Marinococcus</taxon>
    </lineage>
</organism>
<keyword evidence="5" id="KW-0963">Cytoplasm</keyword>
<evidence type="ECO:0000256" key="1">
    <source>
        <dbReference type="ARBA" id="ARBA00022618"/>
    </source>
</evidence>
<dbReference type="GO" id="GO:0007059">
    <property type="term" value="P:chromosome segregation"/>
    <property type="evidence" value="ECO:0007669"/>
    <property type="project" value="UniProtKB-UniRule"/>
</dbReference>
<dbReference type="Pfam" id="PF02616">
    <property type="entry name" value="SMC_ScpA"/>
    <property type="match status" value="1"/>
</dbReference>
<comment type="subcellular location">
    <subcellularLocation>
        <location evidence="5">Cytoplasm</location>
    </subcellularLocation>
    <text evidence="5">Associated with two foci at the outer edges of the nucleoid region in young cells, and at four foci within both cell halves in older cells.</text>
</comment>
<dbReference type="Gene3D" id="6.10.250.2410">
    <property type="match status" value="1"/>
</dbReference>
<dbReference type="RefSeq" id="WP_245723999.1">
    <property type="nucleotide sequence ID" value="NZ_FNNC01000001.1"/>
</dbReference>
<keyword evidence="3 5" id="KW-0131">Cell cycle</keyword>
<gene>
    <name evidence="5" type="primary">scpA</name>
    <name evidence="7" type="ORF">SAMN05421781_0743</name>
</gene>
<proteinExistence type="inferred from homology"/>
<keyword evidence="8" id="KW-1185">Reference proteome</keyword>
<dbReference type="Gene3D" id="1.10.10.580">
    <property type="entry name" value="Structural maintenance of chromosome 1. Chain E"/>
    <property type="match status" value="1"/>
</dbReference>
<dbReference type="STRING" id="1122204.SAMN05421781_0743"/>
<reference evidence="7 8" key="1">
    <citation type="submission" date="2016-10" db="EMBL/GenBank/DDBJ databases">
        <authorList>
            <person name="de Groot N.N."/>
        </authorList>
    </citation>
    <scope>NUCLEOTIDE SEQUENCE [LARGE SCALE GENOMIC DNA]</scope>
    <source>
        <strain evidence="7 8">DSM 23126</strain>
    </source>
</reference>
<evidence type="ECO:0000256" key="3">
    <source>
        <dbReference type="ARBA" id="ARBA00023306"/>
    </source>
</evidence>
<dbReference type="GO" id="GO:0051301">
    <property type="term" value="P:cell division"/>
    <property type="evidence" value="ECO:0007669"/>
    <property type="project" value="UniProtKB-KW"/>
</dbReference>
<comment type="subunit">
    <text evidence="5">Component of a cohesin-like complex composed of ScpA, ScpB and the Smc homodimer, in which ScpA and ScpB bind to the head domain of Smc. The presence of the three proteins is required for the association of the complex with DNA.</text>
</comment>
<dbReference type="InterPro" id="IPR023093">
    <property type="entry name" value="ScpA-like_C"/>
</dbReference>
<evidence type="ECO:0000256" key="2">
    <source>
        <dbReference type="ARBA" id="ARBA00022829"/>
    </source>
</evidence>
<evidence type="ECO:0000256" key="6">
    <source>
        <dbReference type="SAM" id="Coils"/>
    </source>
</evidence>
<evidence type="ECO:0000256" key="5">
    <source>
        <dbReference type="HAMAP-Rule" id="MF_01805"/>
    </source>
</evidence>
<evidence type="ECO:0000313" key="8">
    <source>
        <dbReference type="Proteomes" id="UP000199488"/>
    </source>
</evidence>
<keyword evidence="1 5" id="KW-0132">Cell division</keyword>
<dbReference type="PANTHER" id="PTHR33969">
    <property type="entry name" value="SEGREGATION AND CONDENSATION PROTEIN A"/>
    <property type="match status" value="1"/>
</dbReference>
<dbReference type="GO" id="GO:0005737">
    <property type="term" value="C:cytoplasm"/>
    <property type="evidence" value="ECO:0007669"/>
    <property type="project" value="UniProtKB-SubCell"/>
</dbReference>
<dbReference type="AlphaFoldDB" id="A0A1H2RHL1"/>
<dbReference type="HAMAP" id="MF_01805">
    <property type="entry name" value="ScpA"/>
    <property type="match status" value="1"/>
</dbReference>
<evidence type="ECO:0000256" key="4">
    <source>
        <dbReference type="ARBA" id="ARBA00044777"/>
    </source>
</evidence>
<sequence>MSEQYKVKIDQFEGPLDVLLHFVQQAEMDIQDIPLAAITDQYLQYVRTMQELELDVAGEYLVMAATLLQIKSQTLLPVTPDEEAWVEEEDPKEQLIEQLEEYKRYKEAAGKLQQKEQEQQQVYKKPLSEWFTQEEKEESLPEGLTVYDMVAAFQKMKERAKNAHPPQATVRTDEYSVEDRMTEVMGELERLDACSFYQLFEETRSKPQMVVTFLALLELMKQKQIRCEQAHNFDDITIQLAEKVKV</sequence>
<keyword evidence="6" id="KW-0175">Coiled coil</keyword>
<dbReference type="EMBL" id="FNNC01000001">
    <property type="protein sequence ID" value="SDW18129.1"/>
    <property type="molecule type" value="Genomic_DNA"/>
</dbReference>
<protein>
    <recommendedName>
        <fullName evidence="4 5">Segregation and condensation protein A</fullName>
    </recommendedName>
</protein>
<dbReference type="Proteomes" id="UP000199488">
    <property type="component" value="Unassembled WGS sequence"/>
</dbReference>
<comment type="similarity">
    <text evidence="5">Belongs to the ScpA family.</text>
</comment>
<accession>A0A1H2RHL1</accession>